<reference evidence="1" key="2">
    <citation type="submission" date="2021-04" db="EMBL/GenBank/DDBJ databases">
        <authorList>
            <person name="Gilroy R."/>
        </authorList>
    </citation>
    <scope>NUCLEOTIDE SEQUENCE</scope>
    <source>
        <strain evidence="1">ChiBcec2-3848</strain>
    </source>
</reference>
<evidence type="ECO:0000313" key="2">
    <source>
        <dbReference type="Proteomes" id="UP000823886"/>
    </source>
</evidence>
<dbReference type="EMBL" id="DWVZ01000053">
    <property type="protein sequence ID" value="HJC62842.1"/>
    <property type="molecule type" value="Genomic_DNA"/>
</dbReference>
<protein>
    <recommendedName>
        <fullName evidence="3">Diaminopimelate epimerase</fullName>
    </recommendedName>
</protein>
<comment type="caution">
    <text evidence="1">The sequence shown here is derived from an EMBL/GenBank/DDBJ whole genome shotgun (WGS) entry which is preliminary data.</text>
</comment>
<sequence>MDLRIRTADPTGNITVFVLDKVRREDYAQIAAQLLEKEELHAEQVGFIEEKEDGTWRMQMMGGEFCGNASRSFGYLKSLLDEKHPEKVPVEVSGSDRILTAEVDLEKGTSRIQMPLPLKVCRVQTEEGESYPLVEFDGICHVIVFSEPEPVKTPGIIQAALRRVSCDACGVMYVKGDSMIPAVYVKETDSLIWESSCGSGTMGTAVCLSEGKADGIYTYQLRQPGGTIEAVVYRQGGKVTECKMGGAVSISEEICTEISWKG</sequence>
<dbReference type="Pfam" id="PF26317">
    <property type="entry name" value="CntK_N"/>
    <property type="match status" value="1"/>
</dbReference>
<dbReference type="Proteomes" id="UP000823886">
    <property type="component" value="Unassembled WGS sequence"/>
</dbReference>
<gene>
    <name evidence="1" type="ORF">H9753_04365</name>
</gene>
<accession>A0A9D2PKQ3</accession>
<organism evidence="1 2">
    <name type="scientific">Candidatus Blautia merdavium</name>
    <dbReference type="NCBI Taxonomy" id="2838494"/>
    <lineage>
        <taxon>Bacteria</taxon>
        <taxon>Bacillati</taxon>
        <taxon>Bacillota</taxon>
        <taxon>Clostridia</taxon>
        <taxon>Lachnospirales</taxon>
        <taxon>Lachnospiraceae</taxon>
        <taxon>Blautia</taxon>
    </lineage>
</organism>
<evidence type="ECO:0000313" key="1">
    <source>
        <dbReference type="EMBL" id="HJC62842.1"/>
    </source>
</evidence>
<evidence type="ECO:0008006" key="3">
    <source>
        <dbReference type="Google" id="ProtNLM"/>
    </source>
</evidence>
<dbReference type="InterPro" id="IPR058944">
    <property type="entry name" value="CntK-like"/>
</dbReference>
<proteinExistence type="predicted"/>
<name>A0A9D2PKQ3_9FIRM</name>
<reference evidence="1" key="1">
    <citation type="journal article" date="2021" name="PeerJ">
        <title>Extensive microbial diversity within the chicken gut microbiome revealed by metagenomics and culture.</title>
        <authorList>
            <person name="Gilroy R."/>
            <person name="Ravi A."/>
            <person name="Getino M."/>
            <person name="Pursley I."/>
            <person name="Horton D.L."/>
            <person name="Alikhan N.F."/>
            <person name="Baker D."/>
            <person name="Gharbi K."/>
            <person name="Hall N."/>
            <person name="Watson M."/>
            <person name="Adriaenssens E.M."/>
            <person name="Foster-Nyarko E."/>
            <person name="Jarju S."/>
            <person name="Secka A."/>
            <person name="Antonio M."/>
            <person name="Oren A."/>
            <person name="Chaudhuri R.R."/>
            <person name="La Ragione R."/>
            <person name="Hildebrand F."/>
            <person name="Pallen M.J."/>
        </authorList>
    </citation>
    <scope>NUCLEOTIDE SEQUENCE</scope>
    <source>
        <strain evidence="1">ChiBcec2-3848</strain>
    </source>
</reference>
<dbReference type="AlphaFoldDB" id="A0A9D2PKQ3"/>